<gene>
    <name evidence="2" type="ORF">WFZ85_10350</name>
</gene>
<dbReference type="Proteomes" id="UP001460072">
    <property type="component" value="Unassembled WGS sequence"/>
</dbReference>
<reference evidence="2 3" key="1">
    <citation type="submission" date="2024-03" db="EMBL/GenBank/DDBJ databases">
        <title>Two novel species of the genus Flavobacterium exhibiting potentially degradation of complex polysaccharides.</title>
        <authorList>
            <person name="Lian X."/>
        </authorList>
    </citation>
    <scope>NUCLEOTIDE SEQUENCE [LARGE SCALE GENOMIC DNA]</scope>
    <source>
        <strain evidence="3">j3</strain>
    </source>
</reference>
<protein>
    <submittedName>
        <fullName evidence="2">Uncharacterized protein</fullName>
    </submittedName>
</protein>
<evidence type="ECO:0000313" key="3">
    <source>
        <dbReference type="Proteomes" id="UP001460072"/>
    </source>
</evidence>
<keyword evidence="1" id="KW-0175">Coiled coil</keyword>
<dbReference type="EMBL" id="JBCGDO010000013">
    <property type="protein sequence ID" value="MEM0543022.1"/>
    <property type="molecule type" value="Genomic_DNA"/>
</dbReference>
<proteinExistence type="predicted"/>
<dbReference type="RefSeq" id="WP_342696225.1">
    <property type="nucleotide sequence ID" value="NZ_JBCGDO010000013.1"/>
</dbReference>
<organism evidence="2 3">
    <name type="scientific">Flavobacterium aureirubrum</name>
    <dbReference type="NCBI Taxonomy" id="3133147"/>
    <lineage>
        <taxon>Bacteria</taxon>
        <taxon>Pseudomonadati</taxon>
        <taxon>Bacteroidota</taxon>
        <taxon>Flavobacteriia</taxon>
        <taxon>Flavobacteriales</taxon>
        <taxon>Flavobacteriaceae</taxon>
        <taxon>Flavobacterium</taxon>
    </lineage>
</organism>
<feature type="coiled-coil region" evidence="1">
    <location>
        <begin position="458"/>
        <end position="485"/>
    </location>
</feature>
<accession>A0ABU9N8C6</accession>
<evidence type="ECO:0000313" key="2">
    <source>
        <dbReference type="EMBL" id="MEM0543022.1"/>
    </source>
</evidence>
<name>A0ABU9N8C6_9FLAO</name>
<evidence type="ECO:0000256" key="1">
    <source>
        <dbReference type="SAM" id="Coils"/>
    </source>
</evidence>
<comment type="caution">
    <text evidence="2">The sequence shown here is derived from an EMBL/GenBank/DDBJ whole genome shotgun (WGS) entry which is preliminary data.</text>
</comment>
<keyword evidence="3" id="KW-1185">Reference proteome</keyword>
<sequence length="574" mass="67197">MKSVLFILTLITTNCLGQIQQKALKTFTQKDFNAYKFEENKYDLRTKNSFLYLRTENDTSSYYLDPSDYKGIINYGVDFASRDKRTFNFFEYYYVYYTNVKIEKCTFSMSDSIAEIEGQITGGWDSMDFKGKPPVDAVEISVGELKKSFAVISFGNFNMVDYKVTYQGEEKKESFILDTLNTLEFQKIDFRKNFPSSTPFKVRFKVDKNSVLSIGKLSCYTHFYNIGEMFFAQQKRKGIITPKKDKNAPRFVKIIENNVQVNDPKNQIKKETPLYYQLTEKAETYILTRQYAKAKETYMLLAKEYPTLFARDIHNAIRVAVLSRDMKNAFIWGEELAKKGIELPYFNSKIFNGLKKNLEWKSFSKKYDSICKLSQTKWNSNLKKQVNDLLNEDQADYGLENRKEPVVLYETTERVTDKLIDLLKKEGYPSEEKIGAFTKNDTILIQSPEFSVIIRHAVQQKSKGLNELNELLEQSNKALEFDLKRSNTHRNFHGACFHIYKGNLYIDKSCDYNSDAMVKKMAFMFNNPNGFIIDNGNFIVSEYNPENPKEWDDHYNNNFKLVTKLTDDWTFYEK</sequence>